<dbReference type="AlphaFoldDB" id="A0AAW1DLS6"/>
<protein>
    <submittedName>
        <fullName evidence="2">Uncharacterized protein</fullName>
    </submittedName>
</protein>
<keyword evidence="3" id="KW-1185">Reference proteome</keyword>
<feature type="signal peptide" evidence="1">
    <location>
        <begin position="1"/>
        <end position="26"/>
    </location>
</feature>
<feature type="chain" id="PRO_5043385121" evidence="1">
    <location>
        <begin position="27"/>
        <end position="67"/>
    </location>
</feature>
<comment type="caution">
    <text evidence="2">The sequence shown here is derived from an EMBL/GenBank/DDBJ whole genome shotgun (WGS) entry which is preliminary data.</text>
</comment>
<proteinExistence type="predicted"/>
<dbReference type="Proteomes" id="UP001461498">
    <property type="component" value="Unassembled WGS sequence"/>
</dbReference>
<accession>A0AAW1DLS6</accession>
<sequence>MAAMKTLAVLLIVALVSFSGISSVDSQCLSEGASCNRLSTIPRKCCFPLVCKWDSSTCGRASWTVSG</sequence>
<gene>
    <name evidence="2" type="ORF">O3M35_006736</name>
</gene>
<organism evidence="2 3">
    <name type="scientific">Rhynocoris fuscipes</name>
    <dbReference type="NCBI Taxonomy" id="488301"/>
    <lineage>
        <taxon>Eukaryota</taxon>
        <taxon>Metazoa</taxon>
        <taxon>Ecdysozoa</taxon>
        <taxon>Arthropoda</taxon>
        <taxon>Hexapoda</taxon>
        <taxon>Insecta</taxon>
        <taxon>Pterygota</taxon>
        <taxon>Neoptera</taxon>
        <taxon>Paraneoptera</taxon>
        <taxon>Hemiptera</taxon>
        <taxon>Heteroptera</taxon>
        <taxon>Panheteroptera</taxon>
        <taxon>Cimicomorpha</taxon>
        <taxon>Reduviidae</taxon>
        <taxon>Harpactorinae</taxon>
        <taxon>Harpactorini</taxon>
        <taxon>Rhynocoris</taxon>
    </lineage>
</organism>
<keyword evidence="1" id="KW-0732">Signal</keyword>
<reference evidence="2 3" key="1">
    <citation type="submission" date="2022-12" db="EMBL/GenBank/DDBJ databases">
        <title>Chromosome-level genome assembly of true bugs.</title>
        <authorList>
            <person name="Ma L."/>
            <person name="Li H."/>
        </authorList>
    </citation>
    <scope>NUCLEOTIDE SEQUENCE [LARGE SCALE GENOMIC DNA]</scope>
    <source>
        <strain evidence="2">Lab_2022b</strain>
    </source>
</reference>
<dbReference type="EMBL" id="JAPXFL010000003">
    <property type="protein sequence ID" value="KAK9509409.1"/>
    <property type="molecule type" value="Genomic_DNA"/>
</dbReference>
<evidence type="ECO:0000256" key="1">
    <source>
        <dbReference type="SAM" id="SignalP"/>
    </source>
</evidence>
<evidence type="ECO:0000313" key="3">
    <source>
        <dbReference type="Proteomes" id="UP001461498"/>
    </source>
</evidence>
<evidence type="ECO:0000313" key="2">
    <source>
        <dbReference type="EMBL" id="KAK9509409.1"/>
    </source>
</evidence>
<name>A0AAW1DLS6_9HEMI</name>